<dbReference type="RefSeq" id="WP_236575593.1">
    <property type="nucleotide sequence ID" value="NZ_BORQ01000001.1"/>
</dbReference>
<dbReference type="EMBL" id="BORQ01000001">
    <property type="protein sequence ID" value="GIO29214.1"/>
    <property type="molecule type" value="Genomic_DNA"/>
</dbReference>
<reference evidence="1" key="1">
    <citation type="submission" date="2021-03" db="EMBL/GenBank/DDBJ databases">
        <title>Antimicrobial resistance genes in bacteria isolated from Japanese honey, and their potential for conferring macrolide and lincosamide resistance in the American foulbrood pathogen Paenibacillus larvae.</title>
        <authorList>
            <person name="Okamoto M."/>
            <person name="Kumagai M."/>
            <person name="Kanamori H."/>
            <person name="Takamatsu D."/>
        </authorList>
    </citation>
    <scope>NUCLEOTIDE SEQUENCE</scope>
    <source>
        <strain evidence="1">J2TS6</strain>
    </source>
</reference>
<evidence type="ECO:0000313" key="1">
    <source>
        <dbReference type="EMBL" id="GIO29214.1"/>
    </source>
</evidence>
<keyword evidence="2" id="KW-1185">Reference proteome</keyword>
<evidence type="ECO:0000313" key="2">
    <source>
        <dbReference type="Proteomes" id="UP000679779"/>
    </source>
</evidence>
<organism evidence="1 2">
    <name type="scientific">Paenibacillus albilobatus</name>
    <dbReference type="NCBI Taxonomy" id="2716884"/>
    <lineage>
        <taxon>Bacteria</taxon>
        <taxon>Bacillati</taxon>
        <taxon>Bacillota</taxon>
        <taxon>Bacilli</taxon>
        <taxon>Bacillales</taxon>
        <taxon>Paenibacillaceae</taxon>
        <taxon>Paenibacillus</taxon>
    </lineage>
</organism>
<dbReference type="Proteomes" id="UP000679779">
    <property type="component" value="Unassembled WGS sequence"/>
</dbReference>
<dbReference type="PANTHER" id="PTHR10151">
    <property type="entry name" value="ECTONUCLEOTIDE PYROPHOSPHATASE/PHOSPHODIESTERASE"/>
    <property type="match status" value="1"/>
</dbReference>
<dbReference type="GO" id="GO:0016787">
    <property type="term" value="F:hydrolase activity"/>
    <property type="evidence" value="ECO:0007669"/>
    <property type="project" value="UniProtKB-ARBA"/>
</dbReference>
<accession>A0A920C9H5</accession>
<name>A0A920C9H5_9BACL</name>
<comment type="caution">
    <text evidence="1">The sequence shown here is derived from an EMBL/GenBank/DDBJ whole genome shotgun (WGS) entry which is preliminary data.</text>
</comment>
<dbReference type="InterPro" id="IPR017850">
    <property type="entry name" value="Alkaline_phosphatase_core_sf"/>
</dbReference>
<dbReference type="InterPro" id="IPR002591">
    <property type="entry name" value="Phosphodiest/P_Trfase"/>
</dbReference>
<dbReference type="PANTHER" id="PTHR10151:SF120">
    <property type="entry name" value="BIS(5'-ADENOSYL)-TRIPHOSPHATASE"/>
    <property type="match status" value="1"/>
</dbReference>
<proteinExistence type="predicted"/>
<protein>
    <submittedName>
        <fullName evidence="1">Nucleotide pyrophosphatase</fullName>
    </submittedName>
</protein>
<gene>
    <name evidence="1" type="ORF">J2TS6_03550</name>
</gene>
<dbReference type="Gene3D" id="3.40.720.10">
    <property type="entry name" value="Alkaline Phosphatase, subunit A"/>
    <property type="match status" value="1"/>
</dbReference>
<dbReference type="Pfam" id="PF01663">
    <property type="entry name" value="Phosphodiest"/>
    <property type="match status" value="1"/>
</dbReference>
<sequence>MINGNSIQRVFILGMDGAGNFIQHTDTPIIDAFLKKGASTLTAQAQSPTISAECWGSILHGVTPEKHQLNNEVAATTTFPSDSPYPSIFRLAREAWPEAKLAAFSSWRPINSGIIEEDLGIHKESLPDEELVGAIENYLEHNLDVKLLFMQLDEPDAAGHKFGYGPDSKLYLEAISKNDGLFGRVLGTIEKLGLLEDSLVILLTDHGGGGDNKYSHGSDHPMDKNVFWGCVGPGIEPGTEVPGLYIVDTAAVAAHALGLGLPENWDAKLPSFVGK</sequence>
<dbReference type="SUPFAM" id="SSF53649">
    <property type="entry name" value="Alkaline phosphatase-like"/>
    <property type="match status" value="1"/>
</dbReference>
<dbReference type="AlphaFoldDB" id="A0A920C9H5"/>